<feature type="compositionally biased region" description="Low complexity" evidence="1">
    <location>
        <begin position="60"/>
        <end position="77"/>
    </location>
</feature>
<reference evidence="3" key="2">
    <citation type="submission" date="2024-06" db="EMBL/GenBank/DDBJ databases">
        <title>Micromonospora mangrovi CCTCC AA 2012012 genome sequences.</title>
        <authorList>
            <person name="Gao J."/>
        </authorList>
    </citation>
    <scope>NUCLEOTIDE SEQUENCE</scope>
    <source>
        <strain evidence="3">CCTCC AA 2012012</strain>
    </source>
</reference>
<evidence type="ECO:0000256" key="1">
    <source>
        <dbReference type="SAM" id="MobiDB-lite"/>
    </source>
</evidence>
<dbReference type="AlphaFoldDB" id="A0AAU7MG70"/>
<reference evidence="2" key="1">
    <citation type="submission" date="2024-01" db="EMBL/GenBank/DDBJ databases">
        <title>The genome sequence of Micromonospora mangrovi CCTCC AA 2012012.</title>
        <authorList>
            <person name="Gao J."/>
        </authorList>
    </citation>
    <scope>NUCLEOTIDE SEQUENCE</scope>
    <source>
        <strain evidence="2">CCTCC AA 2012012</strain>
    </source>
</reference>
<organism evidence="2">
    <name type="scientific">Micromonospora sp. CCTCC AA 2012012</name>
    <dbReference type="NCBI Taxonomy" id="3111921"/>
    <lineage>
        <taxon>Bacteria</taxon>
        <taxon>Bacillati</taxon>
        <taxon>Actinomycetota</taxon>
        <taxon>Actinomycetes</taxon>
        <taxon>Micromonosporales</taxon>
        <taxon>Micromonosporaceae</taxon>
        <taxon>Micromonospora</taxon>
    </lineage>
</organism>
<dbReference type="EMBL" id="CP157762">
    <property type="protein sequence ID" value="XBP96371.1"/>
    <property type="molecule type" value="Genomic_DNA"/>
</dbReference>
<name>A0AAU7MG70_9ACTN</name>
<protein>
    <submittedName>
        <fullName evidence="2">Uncharacterized protein</fullName>
    </submittedName>
</protein>
<sequence>MTGPFGAGLSWRRGHGIVAAAQLALATAFALSVRAWRGRAPVPVAAARVVPAMTPGVPVGAPVAPVAPGGPGERVAGSAATAG</sequence>
<gene>
    <name evidence="3" type="ORF">ABUL08_13610</name>
    <name evidence="2" type="ORF">VK199_13550</name>
</gene>
<accession>A0AAU7MG70</accession>
<dbReference type="RefSeq" id="WP_350938038.1">
    <property type="nucleotide sequence ID" value="NZ_CP157762.1"/>
</dbReference>
<dbReference type="EMBL" id="CP159342">
    <property type="protein sequence ID" value="XCH77076.1"/>
    <property type="molecule type" value="Genomic_DNA"/>
</dbReference>
<proteinExistence type="predicted"/>
<evidence type="ECO:0000313" key="2">
    <source>
        <dbReference type="EMBL" id="XBP96371.1"/>
    </source>
</evidence>
<evidence type="ECO:0000313" key="3">
    <source>
        <dbReference type="EMBL" id="XCH77076.1"/>
    </source>
</evidence>
<feature type="region of interest" description="Disordered" evidence="1">
    <location>
        <begin position="60"/>
        <end position="83"/>
    </location>
</feature>